<proteinExistence type="predicted"/>
<dbReference type="EMBL" id="BAAAHU010000009">
    <property type="protein sequence ID" value="GAA1006412.1"/>
    <property type="molecule type" value="Genomic_DNA"/>
</dbReference>
<accession>A0ABN1SW32</accession>
<evidence type="ECO:0000313" key="3">
    <source>
        <dbReference type="Proteomes" id="UP001501072"/>
    </source>
</evidence>
<evidence type="ECO:0000256" key="1">
    <source>
        <dbReference type="SAM" id="MobiDB-lite"/>
    </source>
</evidence>
<comment type="caution">
    <text evidence="2">The sequence shown here is derived from an EMBL/GenBank/DDBJ whole genome shotgun (WGS) entry which is preliminary data.</text>
</comment>
<protein>
    <submittedName>
        <fullName evidence="2">Uncharacterized protein</fullName>
    </submittedName>
</protein>
<feature type="compositionally biased region" description="Basic and acidic residues" evidence="1">
    <location>
        <begin position="67"/>
        <end position="77"/>
    </location>
</feature>
<organism evidence="2 3">
    <name type="scientific">Streptomyces thermogriseus</name>
    <dbReference type="NCBI Taxonomy" id="75292"/>
    <lineage>
        <taxon>Bacteria</taxon>
        <taxon>Bacillati</taxon>
        <taxon>Actinomycetota</taxon>
        <taxon>Actinomycetes</taxon>
        <taxon>Kitasatosporales</taxon>
        <taxon>Streptomycetaceae</taxon>
        <taxon>Streptomyces</taxon>
    </lineage>
</organism>
<keyword evidence="3" id="KW-1185">Reference proteome</keyword>
<evidence type="ECO:0000313" key="2">
    <source>
        <dbReference type="EMBL" id="GAA1006412.1"/>
    </source>
</evidence>
<feature type="region of interest" description="Disordered" evidence="1">
    <location>
        <begin position="1"/>
        <end position="77"/>
    </location>
</feature>
<reference evidence="2 3" key="1">
    <citation type="journal article" date="2019" name="Int. J. Syst. Evol. Microbiol.">
        <title>The Global Catalogue of Microorganisms (GCM) 10K type strain sequencing project: providing services to taxonomists for standard genome sequencing and annotation.</title>
        <authorList>
            <consortium name="The Broad Institute Genomics Platform"/>
            <consortium name="The Broad Institute Genome Sequencing Center for Infectious Disease"/>
            <person name="Wu L."/>
            <person name="Ma J."/>
        </authorList>
    </citation>
    <scope>NUCLEOTIDE SEQUENCE [LARGE SCALE GENOMIC DNA]</scope>
    <source>
        <strain evidence="2 3">JCM 11269</strain>
    </source>
</reference>
<feature type="compositionally biased region" description="Polar residues" evidence="1">
    <location>
        <begin position="15"/>
        <end position="28"/>
    </location>
</feature>
<dbReference type="Proteomes" id="UP001501072">
    <property type="component" value="Unassembled WGS sequence"/>
</dbReference>
<sequence length="77" mass="8153">MPRERGSVSEGRGTRSAQAEATVSQETRTAVRLEGSGMGVHGSESPDGFSTPGQRALILPPAQDPSHFPHEQVTRSP</sequence>
<gene>
    <name evidence="2" type="ORF">GCM10009564_13580</name>
</gene>
<name>A0ABN1SW32_9ACTN</name>